<organism evidence="1">
    <name type="scientific">viral metagenome</name>
    <dbReference type="NCBI Taxonomy" id="1070528"/>
    <lineage>
        <taxon>unclassified sequences</taxon>
        <taxon>metagenomes</taxon>
        <taxon>organismal metagenomes</taxon>
    </lineage>
</organism>
<sequence>MSRQTELSDQILADTKEGETFTLNDDNLDKAIVDLSLPLETRIEAVNRYCQLFGKDEVIEFLNKLGMMYELSGTRLLRQYLFTICEKSKLNAFLKSIAAKSIHGHDEEDALAYKAVDIIYPNLGPEVGTPYKIEFLKILMKNDEYKEKARNHFCNTINDQEINCDYRYKAILGLEYEEKKKKMLWFIRESCLEFLKCSKNKTMYRILSGQYLLQHCELDKDTTAKVEEVLLNFARDTNNDYNLRADATDVLLQLSTGETKAEAQRIIMELGKTNRTIYENAQNVHSVAIEKSVEEAVEFLHSFSIMKIRGKEIDMPYVEKEIMKLITNKEKEDKIRVAINRIYMDRAIYSRYNCSLANVLLRVWTYIASHKDKDEMKKRMLEELEEMSGTCSSGFITRLINTISGFGDFSMRISWRDQIIANLTGRLNARIRNMDNLTLMEKILEQMTLETDKYAERKHFLKFLRKNILPIREEMYEEFKEHITNTEFDLYFRAAISVYETGKFV</sequence>
<evidence type="ECO:0000313" key="1">
    <source>
        <dbReference type="EMBL" id="QHT29380.1"/>
    </source>
</evidence>
<dbReference type="AlphaFoldDB" id="A0A6C0EM18"/>
<dbReference type="EMBL" id="MN738876">
    <property type="protein sequence ID" value="QHT29380.1"/>
    <property type="molecule type" value="Genomic_DNA"/>
</dbReference>
<name>A0A6C0EM18_9ZZZZ</name>
<reference evidence="1" key="1">
    <citation type="journal article" date="2020" name="Nature">
        <title>Giant virus diversity and host interactions through global metagenomics.</title>
        <authorList>
            <person name="Schulz F."/>
            <person name="Roux S."/>
            <person name="Paez-Espino D."/>
            <person name="Jungbluth S."/>
            <person name="Walsh D.A."/>
            <person name="Denef V.J."/>
            <person name="McMahon K.D."/>
            <person name="Konstantinidis K.T."/>
            <person name="Eloe-Fadrosh E.A."/>
            <person name="Kyrpides N.C."/>
            <person name="Woyke T."/>
        </authorList>
    </citation>
    <scope>NUCLEOTIDE SEQUENCE</scope>
    <source>
        <strain evidence="1">GVMAG-M-3300005589-24</strain>
    </source>
</reference>
<accession>A0A6C0EM18</accession>
<protein>
    <submittedName>
        <fullName evidence="1">Uncharacterized protein</fullName>
    </submittedName>
</protein>
<proteinExistence type="predicted"/>